<proteinExistence type="predicted"/>
<name>A0A6C0JJC7_9ZZZZ</name>
<evidence type="ECO:0000313" key="1">
    <source>
        <dbReference type="EMBL" id="QHU05752.1"/>
    </source>
</evidence>
<dbReference type="EMBL" id="MN740418">
    <property type="protein sequence ID" value="QHU05752.1"/>
    <property type="molecule type" value="Genomic_DNA"/>
</dbReference>
<sequence>MLQLATCEPYFNIVHGGQPIDGFVVIYSYSLEEFYSNEWIEDLVFYLKSLFKLINKNNLKHDIIKNYDKVLNKSKQINLVEIIEIDGRDTCINHTYKINLFKRLWKKKHYS</sequence>
<reference evidence="1" key="1">
    <citation type="journal article" date="2020" name="Nature">
        <title>Giant virus diversity and host interactions through global metagenomics.</title>
        <authorList>
            <person name="Schulz F."/>
            <person name="Roux S."/>
            <person name="Paez-Espino D."/>
            <person name="Jungbluth S."/>
            <person name="Walsh D.A."/>
            <person name="Denef V.J."/>
            <person name="McMahon K.D."/>
            <person name="Konstantinidis K.T."/>
            <person name="Eloe-Fadrosh E.A."/>
            <person name="Kyrpides N.C."/>
            <person name="Woyke T."/>
        </authorList>
    </citation>
    <scope>NUCLEOTIDE SEQUENCE</scope>
    <source>
        <strain evidence="1">GVMAG-M-3300027736-24</strain>
    </source>
</reference>
<protein>
    <submittedName>
        <fullName evidence="1">Uncharacterized protein</fullName>
    </submittedName>
</protein>
<accession>A0A6C0JJC7</accession>
<organism evidence="1">
    <name type="scientific">viral metagenome</name>
    <dbReference type="NCBI Taxonomy" id="1070528"/>
    <lineage>
        <taxon>unclassified sequences</taxon>
        <taxon>metagenomes</taxon>
        <taxon>organismal metagenomes</taxon>
    </lineage>
</organism>
<dbReference type="AlphaFoldDB" id="A0A6C0JJC7"/>